<evidence type="ECO:0000313" key="4">
    <source>
        <dbReference type="EMBL" id="KXJ87465.1"/>
    </source>
</evidence>
<evidence type="ECO:0000313" key="5">
    <source>
        <dbReference type="Proteomes" id="UP000070501"/>
    </source>
</evidence>
<comment type="similarity">
    <text evidence="1">Belongs to the carbon-nitrogen hydrolase superfamily. Nitrilase family.</text>
</comment>
<dbReference type="PROSITE" id="PS50263">
    <property type="entry name" value="CN_HYDROLASE"/>
    <property type="match status" value="1"/>
</dbReference>
<accession>A0A136IRB0</accession>
<name>A0A136IRB0_9PEZI</name>
<dbReference type="AlphaFoldDB" id="A0A136IRB0"/>
<dbReference type="PANTHER" id="PTHR46044">
    <property type="entry name" value="NITRILASE"/>
    <property type="match status" value="1"/>
</dbReference>
<reference evidence="5" key="1">
    <citation type="submission" date="2016-02" db="EMBL/GenBank/DDBJ databases">
        <title>Draft genome sequence of Microdochium bolleyi, a fungal endophyte of beachgrass.</title>
        <authorList>
            <consortium name="DOE Joint Genome Institute"/>
            <person name="David A.S."/>
            <person name="May G."/>
            <person name="Haridas S."/>
            <person name="Lim J."/>
            <person name="Wang M."/>
            <person name="Labutti K."/>
            <person name="Lipzen A."/>
            <person name="Barry K."/>
            <person name="Grigoriev I.V."/>
        </authorList>
    </citation>
    <scope>NUCLEOTIDE SEQUENCE [LARGE SCALE GENOMIC DNA]</scope>
    <source>
        <strain evidence="5">J235TASD1</strain>
    </source>
</reference>
<dbReference type="CDD" id="cd07564">
    <property type="entry name" value="nitrilases_CHs"/>
    <property type="match status" value="1"/>
</dbReference>
<dbReference type="SUPFAM" id="SSF56317">
    <property type="entry name" value="Carbon-nitrogen hydrolase"/>
    <property type="match status" value="1"/>
</dbReference>
<feature type="region of interest" description="Disordered" evidence="2">
    <location>
        <begin position="215"/>
        <end position="241"/>
    </location>
</feature>
<evidence type="ECO:0000256" key="2">
    <source>
        <dbReference type="SAM" id="MobiDB-lite"/>
    </source>
</evidence>
<keyword evidence="5" id="KW-1185">Reference proteome</keyword>
<dbReference type="STRING" id="196109.A0A136IRB0"/>
<dbReference type="PANTHER" id="PTHR46044:SF2">
    <property type="entry name" value="CN HYDROLASE DOMAIN-CONTAINING PROTEIN"/>
    <property type="match status" value="1"/>
</dbReference>
<evidence type="ECO:0000259" key="3">
    <source>
        <dbReference type="PROSITE" id="PS50263"/>
    </source>
</evidence>
<dbReference type="EMBL" id="KQ964262">
    <property type="protein sequence ID" value="KXJ87465.1"/>
    <property type="molecule type" value="Genomic_DNA"/>
</dbReference>
<feature type="region of interest" description="Disordered" evidence="2">
    <location>
        <begin position="389"/>
        <end position="412"/>
    </location>
</feature>
<dbReference type="InterPro" id="IPR044149">
    <property type="entry name" value="Nitrilases_CHs"/>
</dbReference>
<keyword evidence="4" id="KW-0378">Hydrolase</keyword>
<evidence type="ECO:0000256" key="1">
    <source>
        <dbReference type="ARBA" id="ARBA00008129"/>
    </source>
</evidence>
<feature type="domain" description="CN hydrolase" evidence="3">
    <location>
        <begin position="4"/>
        <end position="352"/>
    </location>
</feature>
<dbReference type="InterPro" id="IPR003010">
    <property type="entry name" value="C-N_Hydrolase"/>
</dbReference>
<proteinExistence type="inferred from homology"/>
<dbReference type="InterPro" id="IPR036526">
    <property type="entry name" value="C-N_Hydrolase_sf"/>
</dbReference>
<dbReference type="FunCoup" id="A0A136IRB0">
    <property type="interactions" value="713"/>
</dbReference>
<dbReference type="Proteomes" id="UP000070501">
    <property type="component" value="Unassembled WGS sequence"/>
</dbReference>
<dbReference type="Gene3D" id="3.60.110.10">
    <property type="entry name" value="Carbon-nitrogen hydrolase"/>
    <property type="match status" value="1"/>
</dbReference>
<dbReference type="OrthoDB" id="10250282at2759"/>
<dbReference type="Pfam" id="PF00795">
    <property type="entry name" value="CN_hydrolase"/>
    <property type="match status" value="1"/>
</dbReference>
<sequence>MTPIRVAACHLAPVFLDAAATTRKALDAIHTAARHGAGLVVFPETYIPAFPLWSALRAPYENHDLFRRMARESVFADGDEIKSIQHAAKELGIAVSIGISEKVRYSSATLFNANLLIGGPDGRVLNHHRKLMPTFFEKLTWAHGDGHGLRVVDLPSSPSSSSSSSQSLSGVKVGNLICGENTNPLARYALMSQGEQLHISTWPATWPTRIPESVTDQKQEDEGIETAPTATTAKNKGGRGRNYDNVAANRTRAAAHCFEAKCFGVLCSGFLDERAIEIVSEGAAASPQLVRDALRASPRGVTMFLDPTGAAVAGFTMRKADAGGRVGEEEEQQQSVDYLQNEEGILFADLDMEECVEGKQYHDVVGGYQRHDVFQLSVRRERERPVRFLDPPEVPDRVQATAAGASAVDEAQ</sequence>
<dbReference type="InParanoid" id="A0A136IRB0"/>
<dbReference type="GO" id="GO:0016787">
    <property type="term" value="F:hydrolase activity"/>
    <property type="evidence" value="ECO:0007669"/>
    <property type="project" value="UniProtKB-KW"/>
</dbReference>
<organism evidence="4 5">
    <name type="scientific">Microdochium bolleyi</name>
    <dbReference type="NCBI Taxonomy" id="196109"/>
    <lineage>
        <taxon>Eukaryota</taxon>
        <taxon>Fungi</taxon>
        <taxon>Dikarya</taxon>
        <taxon>Ascomycota</taxon>
        <taxon>Pezizomycotina</taxon>
        <taxon>Sordariomycetes</taxon>
        <taxon>Xylariomycetidae</taxon>
        <taxon>Xylariales</taxon>
        <taxon>Microdochiaceae</taxon>
        <taxon>Microdochium</taxon>
    </lineage>
</organism>
<gene>
    <name evidence="4" type="ORF">Micbo1qcDRAFT_151867</name>
</gene>
<protein>
    <submittedName>
        <fullName evidence="4">Carbon-nitrogen hydrolase</fullName>
    </submittedName>
</protein>